<proteinExistence type="predicted"/>
<dbReference type="EMBL" id="JBEXPZ010000002">
    <property type="protein sequence ID" value="MET9843254.1"/>
    <property type="molecule type" value="Genomic_DNA"/>
</dbReference>
<dbReference type="RefSeq" id="WP_355390866.1">
    <property type="nucleotide sequence ID" value="NZ_JBEGHN010000045.1"/>
</dbReference>
<sequence length="167" mass="17930">MRIPLAPRTLAATALAGGVVTVAALGTTAQAAGPTHDDHSGRLVRGTVVARGDLNLREQPTTRSHVVGYVAPGAHVRVECAVRGQSVFGERHWYWLPEERGWANAVFVDTGHRSVPNCTDPCPRWKDCDPCRSGQGHGRHDNGSGSGSGTVTFTWTFTASGTWEWDD</sequence>
<keyword evidence="1" id="KW-0732">Signal</keyword>
<name>A0ABV2UNX4_9ACTN</name>
<evidence type="ECO:0000313" key="3">
    <source>
        <dbReference type="Proteomes" id="UP001550210"/>
    </source>
</evidence>
<protein>
    <submittedName>
        <fullName evidence="2">SH3 domain-containing protein</fullName>
    </submittedName>
</protein>
<gene>
    <name evidence="2" type="ORF">ABZZ21_01460</name>
</gene>
<evidence type="ECO:0000256" key="1">
    <source>
        <dbReference type="SAM" id="SignalP"/>
    </source>
</evidence>
<evidence type="ECO:0000313" key="2">
    <source>
        <dbReference type="EMBL" id="MET9843254.1"/>
    </source>
</evidence>
<organism evidence="2 3">
    <name type="scientific">Streptomyces ossamyceticus</name>
    <dbReference type="NCBI Taxonomy" id="249581"/>
    <lineage>
        <taxon>Bacteria</taxon>
        <taxon>Bacillati</taxon>
        <taxon>Actinomycetota</taxon>
        <taxon>Actinomycetes</taxon>
        <taxon>Kitasatosporales</taxon>
        <taxon>Streptomycetaceae</taxon>
        <taxon>Streptomyces</taxon>
    </lineage>
</organism>
<keyword evidence="3" id="KW-1185">Reference proteome</keyword>
<dbReference type="Proteomes" id="UP001550210">
    <property type="component" value="Unassembled WGS sequence"/>
</dbReference>
<feature type="chain" id="PRO_5046750305" evidence="1">
    <location>
        <begin position="32"/>
        <end position="167"/>
    </location>
</feature>
<comment type="caution">
    <text evidence="2">The sequence shown here is derived from an EMBL/GenBank/DDBJ whole genome shotgun (WGS) entry which is preliminary data.</text>
</comment>
<dbReference type="Gene3D" id="2.30.30.40">
    <property type="entry name" value="SH3 Domains"/>
    <property type="match status" value="1"/>
</dbReference>
<feature type="signal peptide" evidence="1">
    <location>
        <begin position="1"/>
        <end position="31"/>
    </location>
</feature>
<accession>A0ABV2UNX4</accession>
<reference evidence="2 3" key="1">
    <citation type="submission" date="2024-06" db="EMBL/GenBank/DDBJ databases">
        <title>The Natural Products Discovery Center: Release of the First 8490 Sequenced Strains for Exploring Actinobacteria Biosynthetic Diversity.</title>
        <authorList>
            <person name="Kalkreuter E."/>
            <person name="Kautsar S.A."/>
            <person name="Yang D."/>
            <person name="Bader C.D."/>
            <person name="Teijaro C.N."/>
            <person name="Fluegel L."/>
            <person name="Davis C.M."/>
            <person name="Simpson J.R."/>
            <person name="Lauterbach L."/>
            <person name="Steele A.D."/>
            <person name="Gui C."/>
            <person name="Meng S."/>
            <person name="Li G."/>
            <person name="Viehrig K."/>
            <person name="Ye F."/>
            <person name="Su P."/>
            <person name="Kiefer A.F."/>
            <person name="Nichols A."/>
            <person name="Cepeda A.J."/>
            <person name="Yan W."/>
            <person name="Fan B."/>
            <person name="Jiang Y."/>
            <person name="Adhikari A."/>
            <person name="Zheng C.-J."/>
            <person name="Schuster L."/>
            <person name="Cowan T.M."/>
            <person name="Smanski M.J."/>
            <person name="Chevrette M.G."/>
            <person name="De Carvalho L.P.S."/>
            <person name="Shen B."/>
        </authorList>
    </citation>
    <scope>NUCLEOTIDE SEQUENCE [LARGE SCALE GENOMIC DNA]</scope>
    <source>
        <strain evidence="2 3">NPDC006434</strain>
    </source>
</reference>